<reference evidence="1" key="1">
    <citation type="submission" date="2010-03" db="EMBL/GenBank/DDBJ databases">
        <title>Annotation of Blastomyces dermatitidis strain ATCC 18188.</title>
        <authorList>
            <consortium name="The Broad Institute Genome Sequencing Platform"/>
            <consortium name="Broad Institute Genome Sequencing Center for Infectious Disease."/>
            <person name="Cuomo C."/>
            <person name="Klein B."/>
            <person name="Sullivan T."/>
            <person name="Heitman J."/>
            <person name="Young S."/>
            <person name="Zeng Q."/>
            <person name="Gargeya S."/>
            <person name="Alvarado L."/>
            <person name="Berlin A.M."/>
            <person name="Chapman S.B."/>
            <person name="Chen Z."/>
            <person name="Freedman E."/>
            <person name="Gellesch M."/>
            <person name="Goldberg J."/>
            <person name="Griggs A."/>
            <person name="Gujja S."/>
            <person name="Heilman E."/>
            <person name="Heiman D."/>
            <person name="Howarth C."/>
            <person name="Mehta T."/>
            <person name="Neiman D."/>
            <person name="Pearson M."/>
            <person name="Roberts A."/>
            <person name="Saif S."/>
            <person name="Shea T."/>
            <person name="Shenoy N."/>
            <person name="Sisk P."/>
            <person name="Stolte C."/>
            <person name="Sykes S."/>
            <person name="White J."/>
            <person name="Yandava C."/>
            <person name="Haas B."/>
            <person name="Nusbaum C."/>
            <person name="Birren B."/>
        </authorList>
    </citation>
    <scope>NUCLEOTIDE SEQUENCE</scope>
    <source>
        <strain evidence="1">ATCC 18188</strain>
    </source>
</reference>
<dbReference type="EMBL" id="GG749445">
    <property type="protein sequence ID" value="KMW68031.1"/>
    <property type="molecule type" value="Genomic_DNA"/>
</dbReference>
<organism evidence="1">
    <name type="scientific">Ajellomyces dermatitidis (strain ATCC 18188 / CBS 674.68)</name>
    <name type="common">Blastomyces dermatitidis</name>
    <dbReference type="NCBI Taxonomy" id="653446"/>
    <lineage>
        <taxon>Eukaryota</taxon>
        <taxon>Fungi</taxon>
        <taxon>Dikarya</taxon>
        <taxon>Ascomycota</taxon>
        <taxon>Pezizomycotina</taxon>
        <taxon>Eurotiomycetes</taxon>
        <taxon>Eurotiomycetidae</taxon>
        <taxon>Onygenales</taxon>
        <taxon>Ajellomycetaceae</taxon>
        <taxon>Blastomyces</taxon>
    </lineage>
</organism>
<name>A0A0J9EPU5_AJEDA</name>
<gene>
    <name evidence="1" type="ORF">BDDG_12536</name>
</gene>
<dbReference type="AlphaFoldDB" id="A0A0J9EPU5"/>
<sequence>MKQSIKRVLLLLIPPLCSVSSLLLLFFPFEALPVGAQCLIGLRADAPLIHDLFAQRSCLRAKGDSFVELPGWLRQRQATVPLLFLP</sequence>
<proteinExistence type="predicted"/>
<protein>
    <submittedName>
        <fullName evidence="1">Uncharacterized protein</fullName>
    </submittedName>
</protein>
<evidence type="ECO:0000313" key="1">
    <source>
        <dbReference type="EMBL" id="KMW68031.1"/>
    </source>
</evidence>
<dbReference type="Proteomes" id="UP000007802">
    <property type="component" value="Unassembled WGS sequence"/>
</dbReference>
<accession>A0A0J9EPU5</accession>